<accession>A0A8A3PNJ1</accession>
<dbReference type="AlphaFoldDB" id="A0A8A3PNJ1"/>
<sequence length="407" mass="44884">MVQTYSQWGGLLASLPPKLLAQLPALTPPPGIKSNFVKPYSRGYVLVTVSSILASLMILLYSYPSYVVLLISPTASDIDLLQLGAILLYVTTVLSATPGGTVGIHQWDIPLSKVFERRNLIVMWIPTFAVSFSLGFVKLSIFLVYLETFVGLRWMRIAVYIGATISSVFYLIMTFAQLYYGTPLHGETFAEHIFTNRSITGTRWSVPMSCVGLGIDCYLFILPLIATSKLRLPMRKKVVVMLMFGVASLAIMGSILSIVYRVEFNQNDDVTFNLLNVNLVLTVELYIGIMLCCSPPMRIFFRRHRKGVSRAPPLIAACLCRRSRSTASVHPTHSTDAEKQDALTPPAAAKIRQPKLYPGLDITSPSNLERADLRGALSSGAANSMEIQTDCRGGAHSIPSTELRQWA</sequence>
<keyword evidence="2 6" id="KW-0812">Transmembrane</keyword>
<name>A0A8A3PNJ1_9HELO</name>
<protein>
    <recommendedName>
        <fullName evidence="7">Rhodopsin domain-containing protein</fullName>
    </recommendedName>
</protein>
<keyword evidence="9" id="KW-1185">Reference proteome</keyword>
<feature type="domain" description="Rhodopsin" evidence="7">
    <location>
        <begin position="88"/>
        <end position="303"/>
    </location>
</feature>
<dbReference type="Pfam" id="PF20684">
    <property type="entry name" value="Fung_rhodopsin"/>
    <property type="match status" value="1"/>
</dbReference>
<dbReference type="PANTHER" id="PTHR33048:SF158">
    <property type="entry name" value="MEMBRANE PROTEIN PTH11-LIKE, PUTATIVE-RELATED"/>
    <property type="match status" value="1"/>
</dbReference>
<keyword evidence="4 6" id="KW-0472">Membrane</keyword>
<evidence type="ECO:0000256" key="1">
    <source>
        <dbReference type="ARBA" id="ARBA00004141"/>
    </source>
</evidence>
<dbReference type="PANTHER" id="PTHR33048">
    <property type="entry name" value="PTH11-LIKE INTEGRAL MEMBRANE PROTEIN (AFU_ORTHOLOGUE AFUA_5G11245)"/>
    <property type="match status" value="1"/>
</dbReference>
<evidence type="ECO:0000256" key="4">
    <source>
        <dbReference type="ARBA" id="ARBA00023136"/>
    </source>
</evidence>
<dbReference type="GO" id="GO:0016020">
    <property type="term" value="C:membrane"/>
    <property type="evidence" value="ECO:0007669"/>
    <property type="project" value="UniProtKB-SubCell"/>
</dbReference>
<feature type="transmembrane region" description="Helical" evidence="6">
    <location>
        <begin position="121"/>
        <end position="145"/>
    </location>
</feature>
<feature type="transmembrane region" description="Helical" evidence="6">
    <location>
        <begin position="279"/>
        <end position="301"/>
    </location>
</feature>
<evidence type="ECO:0000313" key="9">
    <source>
        <dbReference type="Proteomes" id="UP000672032"/>
    </source>
</evidence>
<dbReference type="InterPro" id="IPR052337">
    <property type="entry name" value="SAT4-like"/>
</dbReference>
<dbReference type="Proteomes" id="UP000672032">
    <property type="component" value="Chromosome 7"/>
</dbReference>
<gene>
    <name evidence="8" type="ORF">DSL72_006593</name>
</gene>
<evidence type="ECO:0000256" key="3">
    <source>
        <dbReference type="ARBA" id="ARBA00022989"/>
    </source>
</evidence>
<feature type="transmembrane region" description="Helical" evidence="6">
    <location>
        <begin position="157"/>
        <end position="180"/>
    </location>
</feature>
<keyword evidence="3 6" id="KW-1133">Transmembrane helix</keyword>
<evidence type="ECO:0000256" key="2">
    <source>
        <dbReference type="ARBA" id="ARBA00022692"/>
    </source>
</evidence>
<organism evidence="8 9">
    <name type="scientific">Monilinia vaccinii-corymbosi</name>
    <dbReference type="NCBI Taxonomy" id="61207"/>
    <lineage>
        <taxon>Eukaryota</taxon>
        <taxon>Fungi</taxon>
        <taxon>Dikarya</taxon>
        <taxon>Ascomycota</taxon>
        <taxon>Pezizomycotina</taxon>
        <taxon>Leotiomycetes</taxon>
        <taxon>Helotiales</taxon>
        <taxon>Sclerotiniaceae</taxon>
        <taxon>Monilinia</taxon>
    </lineage>
</organism>
<feature type="transmembrane region" description="Helical" evidence="6">
    <location>
        <begin position="204"/>
        <end position="226"/>
    </location>
</feature>
<reference evidence="8" key="1">
    <citation type="submission" date="2020-10" db="EMBL/GenBank/DDBJ databases">
        <title>Genome Sequence of Monilinia vaccinii-corymbosi Sheds Light on Mummy Berry Disease Infection of Blueberry and Mating Type.</title>
        <authorList>
            <person name="Yow A.G."/>
            <person name="Zhang Y."/>
            <person name="Bansal K."/>
            <person name="Eacker S.M."/>
            <person name="Sullivan S."/>
            <person name="Liachko I."/>
            <person name="Cubeta M.A."/>
            <person name="Rollins J.A."/>
            <person name="Ashrafi H."/>
        </authorList>
    </citation>
    <scope>NUCLEOTIDE SEQUENCE</scope>
    <source>
        <strain evidence="8">RL-1</strain>
    </source>
</reference>
<dbReference type="EMBL" id="CP063411">
    <property type="protein sequence ID" value="QSZ36710.1"/>
    <property type="molecule type" value="Genomic_DNA"/>
</dbReference>
<proteinExistence type="inferred from homology"/>
<evidence type="ECO:0000256" key="5">
    <source>
        <dbReference type="ARBA" id="ARBA00038359"/>
    </source>
</evidence>
<feature type="transmembrane region" description="Helical" evidence="6">
    <location>
        <begin position="238"/>
        <end position="259"/>
    </location>
</feature>
<evidence type="ECO:0000259" key="7">
    <source>
        <dbReference type="Pfam" id="PF20684"/>
    </source>
</evidence>
<dbReference type="OrthoDB" id="444631at2759"/>
<evidence type="ECO:0000256" key="6">
    <source>
        <dbReference type="SAM" id="Phobius"/>
    </source>
</evidence>
<feature type="transmembrane region" description="Helical" evidence="6">
    <location>
        <begin position="43"/>
        <end position="63"/>
    </location>
</feature>
<comment type="subcellular location">
    <subcellularLocation>
        <location evidence="1">Membrane</location>
        <topology evidence="1">Multi-pass membrane protein</topology>
    </subcellularLocation>
</comment>
<comment type="similarity">
    <text evidence="5">Belongs to the SAT4 family.</text>
</comment>
<dbReference type="InterPro" id="IPR049326">
    <property type="entry name" value="Rhodopsin_dom_fungi"/>
</dbReference>
<evidence type="ECO:0000313" key="8">
    <source>
        <dbReference type="EMBL" id="QSZ36710.1"/>
    </source>
</evidence>